<evidence type="ECO:0000256" key="1">
    <source>
        <dbReference type="ARBA" id="ARBA00005417"/>
    </source>
</evidence>
<dbReference type="CDD" id="cd10147">
    <property type="entry name" value="Wzt_C-like"/>
    <property type="match status" value="1"/>
</dbReference>
<evidence type="ECO:0000313" key="6">
    <source>
        <dbReference type="EMBL" id="BBP45085.1"/>
    </source>
</evidence>
<dbReference type="GO" id="GO:0016020">
    <property type="term" value="C:membrane"/>
    <property type="evidence" value="ECO:0007669"/>
    <property type="project" value="InterPro"/>
</dbReference>
<dbReference type="PANTHER" id="PTHR46743:SF2">
    <property type="entry name" value="TEICHOIC ACIDS EXPORT ATP-BINDING PROTEIN TAGH"/>
    <property type="match status" value="1"/>
</dbReference>
<dbReference type="InterPro" id="IPR017871">
    <property type="entry name" value="ABC_transporter-like_CS"/>
</dbReference>
<dbReference type="InterPro" id="IPR003439">
    <property type="entry name" value="ABC_transporter-like_ATP-bd"/>
</dbReference>
<keyword evidence="7" id="KW-1185">Reference proteome</keyword>
<dbReference type="CDD" id="cd03220">
    <property type="entry name" value="ABC_KpsT_Wzt"/>
    <property type="match status" value="1"/>
</dbReference>
<dbReference type="PROSITE" id="PS50893">
    <property type="entry name" value="ABC_TRANSPORTER_2"/>
    <property type="match status" value="1"/>
</dbReference>
<dbReference type="Pfam" id="PF14524">
    <property type="entry name" value="Wzt_C"/>
    <property type="match status" value="1"/>
</dbReference>
<dbReference type="SUPFAM" id="SSF52540">
    <property type="entry name" value="P-loop containing nucleoside triphosphate hydrolases"/>
    <property type="match status" value="1"/>
</dbReference>
<sequence>MSVLSVRNVSKSYRKYPNEFARIASWFGWQQKKIEEINVLKAISFDVFPGESIAIVGQNGAGKSTLLKMIVGTLKPTTGKVLLNGKVAAILELGMGFNPDFTGRQNAMHGLALMGYNHVQILSVLPELEAFAEIGIYFDQPLRVYSSGMQMRVAFAVATAFRPDILIVDEALSVGDTYFQHKSFARIRFFKEQGTTLLFVSHDKEAVLTLCDRAILLQQGGVLMDHTPQVVMDYYNALISQKEAHASLTQDIRTSGAQTRSGSQLAQITSVQLLNPQNQPVKDAIVGELLCLRVSLVAHAQLEGLVLGVLIKDRLGQSIFGTNTFYLGQVRDMKPGEELVYHIDFPANFGEGSYSITLALHQDENHLNSNLDWLDYACLFEVHNQNLPKFVGSSYLPVRIIEKSGGMDAR</sequence>
<accession>A0A6F8PSJ0</accession>
<name>A0A6F8PSJ0_9GAMM</name>
<evidence type="ECO:0000256" key="2">
    <source>
        <dbReference type="ARBA" id="ARBA00022448"/>
    </source>
</evidence>
<dbReference type="KEGG" id="tse:THMIRHAS_04580"/>
<dbReference type="InterPro" id="IPR027417">
    <property type="entry name" value="P-loop_NTPase"/>
</dbReference>
<proteinExistence type="inferred from homology"/>
<dbReference type="PANTHER" id="PTHR46743">
    <property type="entry name" value="TEICHOIC ACIDS EXPORT ATP-BINDING PROTEIN TAGH"/>
    <property type="match status" value="1"/>
</dbReference>
<protein>
    <submittedName>
        <fullName evidence="6">Sugar ABC transporter ATP-binding protein</fullName>
    </submittedName>
</protein>
<keyword evidence="2" id="KW-0813">Transport</keyword>
<feature type="domain" description="ABC transporter" evidence="5">
    <location>
        <begin position="4"/>
        <end position="244"/>
    </location>
</feature>
<keyword evidence="3" id="KW-0547">Nucleotide-binding</keyword>
<dbReference type="PROSITE" id="PS00211">
    <property type="entry name" value="ABC_TRANSPORTER_1"/>
    <property type="match status" value="1"/>
</dbReference>
<dbReference type="GO" id="GO:0005524">
    <property type="term" value="F:ATP binding"/>
    <property type="evidence" value="ECO:0007669"/>
    <property type="project" value="UniProtKB-KW"/>
</dbReference>
<dbReference type="InterPro" id="IPR015860">
    <property type="entry name" value="ABC_transpr_TagH-like"/>
</dbReference>
<dbReference type="InterPro" id="IPR003593">
    <property type="entry name" value="AAA+_ATPase"/>
</dbReference>
<dbReference type="InterPro" id="IPR050683">
    <property type="entry name" value="Bact_Polysacc_Export_ATP-bd"/>
</dbReference>
<evidence type="ECO:0000256" key="4">
    <source>
        <dbReference type="ARBA" id="ARBA00022840"/>
    </source>
</evidence>
<dbReference type="Pfam" id="PF00005">
    <property type="entry name" value="ABC_tran"/>
    <property type="match status" value="1"/>
</dbReference>
<dbReference type="RefSeq" id="WP_173270310.1">
    <property type="nucleotide sequence ID" value="NZ_AP021889.1"/>
</dbReference>
<dbReference type="AlphaFoldDB" id="A0A6F8PSJ0"/>
<evidence type="ECO:0000259" key="5">
    <source>
        <dbReference type="PROSITE" id="PS50893"/>
    </source>
</evidence>
<organism evidence="6 7">
    <name type="scientific">Thiosulfatimonas sediminis</name>
    <dbReference type="NCBI Taxonomy" id="2675054"/>
    <lineage>
        <taxon>Bacteria</taxon>
        <taxon>Pseudomonadati</taxon>
        <taxon>Pseudomonadota</taxon>
        <taxon>Gammaproteobacteria</taxon>
        <taxon>Thiotrichales</taxon>
        <taxon>Piscirickettsiaceae</taxon>
        <taxon>Thiosulfatimonas</taxon>
    </lineage>
</organism>
<dbReference type="Proteomes" id="UP000501726">
    <property type="component" value="Chromosome"/>
</dbReference>
<dbReference type="GO" id="GO:0140359">
    <property type="term" value="F:ABC-type transporter activity"/>
    <property type="evidence" value="ECO:0007669"/>
    <property type="project" value="InterPro"/>
</dbReference>
<comment type="similarity">
    <text evidence="1">Belongs to the ABC transporter superfamily.</text>
</comment>
<gene>
    <name evidence="6" type="ORF">THMIRHAS_04580</name>
</gene>
<dbReference type="EMBL" id="AP021889">
    <property type="protein sequence ID" value="BBP45085.1"/>
    <property type="molecule type" value="Genomic_DNA"/>
</dbReference>
<dbReference type="InterPro" id="IPR029439">
    <property type="entry name" value="Wzt_C"/>
</dbReference>
<dbReference type="SMART" id="SM00382">
    <property type="entry name" value="AAA"/>
    <property type="match status" value="1"/>
</dbReference>
<evidence type="ECO:0000256" key="3">
    <source>
        <dbReference type="ARBA" id="ARBA00022741"/>
    </source>
</evidence>
<reference evidence="7" key="1">
    <citation type="submission" date="2019-11" db="EMBL/GenBank/DDBJ databases">
        <title>Isolation and characterization of two novel species in the genus Thiomicrorhabdus.</title>
        <authorList>
            <person name="Mochizuki J."/>
            <person name="Kojima H."/>
            <person name="Fukui M."/>
        </authorList>
    </citation>
    <scope>NUCLEOTIDE SEQUENCE [LARGE SCALE GENOMIC DNA]</scope>
    <source>
        <strain evidence="7">aks77</strain>
    </source>
</reference>
<evidence type="ECO:0000313" key="7">
    <source>
        <dbReference type="Proteomes" id="UP000501726"/>
    </source>
</evidence>
<dbReference type="Gene3D" id="3.40.50.300">
    <property type="entry name" value="P-loop containing nucleotide triphosphate hydrolases"/>
    <property type="match status" value="1"/>
</dbReference>
<dbReference type="GO" id="GO:0016887">
    <property type="term" value="F:ATP hydrolysis activity"/>
    <property type="evidence" value="ECO:0007669"/>
    <property type="project" value="InterPro"/>
</dbReference>
<dbReference type="Gene3D" id="2.70.50.60">
    <property type="entry name" value="abc- transporter (atp binding component) like domain"/>
    <property type="match status" value="1"/>
</dbReference>
<keyword evidence="4 6" id="KW-0067">ATP-binding</keyword>